<reference evidence="1 2" key="2">
    <citation type="journal article" date="2013" name="PLoS ONE">
        <title>Whole genome mapping and re-organization of the nuclear and mitochondrial genomes of Babesia microti isolates.</title>
        <authorList>
            <person name="Cornillot E."/>
            <person name="Dassouli A."/>
            <person name="Garg A."/>
            <person name="Pachikara N."/>
            <person name="Randazzo S."/>
            <person name="Depoix D."/>
            <person name="Carcy B."/>
            <person name="Delbecq S."/>
            <person name="Frutos R."/>
            <person name="Silva J.C."/>
            <person name="Sutton R."/>
            <person name="Krause P.J."/>
            <person name="Mamoun C.B."/>
        </authorList>
    </citation>
    <scope>NUCLEOTIDE SEQUENCE [LARGE SCALE GENOMIC DNA]</scope>
    <source>
        <strain evidence="1 2">RI</strain>
    </source>
</reference>
<keyword evidence="2" id="KW-1185">Reference proteome</keyword>
<dbReference type="Proteomes" id="UP000002899">
    <property type="component" value="Chromosome II"/>
</dbReference>
<dbReference type="EMBL" id="FO082872">
    <property type="protein sequence ID" value="CCF73901.1"/>
    <property type="molecule type" value="Genomic_DNA"/>
</dbReference>
<dbReference type="GeneID" id="24424533"/>
<dbReference type="KEGG" id="bmic:BMR1_02g03755"/>
<reference evidence="1 2" key="3">
    <citation type="journal article" date="2016" name="Sci. Rep.">
        <title>Genome-wide diversity and gene expression profiling of Babesia microti isolates identify polymorphic genes that mediate host-pathogen interactions.</title>
        <authorList>
            <person name="Silva J.C."/>
            <person name="Cornillot E."/>
            <person name="McCracken C."/>
            <person name="Usmani-Brown S."/>
            <person name="Dwivedi A."/>
            <person name="Ifeonu O.O."/>
            <person name="Crabtree J."/>
            <person name="Gotia H.T."/>
            <person name="Virji A.Z."/>
            <person name="Reynes C."/>
            <person name="Colinge J."/>
            <person name="Kumar V."/>
            <person name="Lawres L."/>
            <person name="Pazzi J.E."/>
            <person name="Pablo J.V."/>
            <person name="Hung C."/>
            <person name="Brancato J."/>
            <person name="Kumari P."/>
            <person name="Orvis J."/>
            <person name="Tretina K."/>
            <person name="Chibucos M."/>
            <person name="Ott S."/>
            <person name="Sadzewicz L."/>
            <person name="Sengamalay N."/>
            <person name="Shetty A.C."/>
            <person name="Su Q."/>
            <person name="Tallon L."/>
            <person name="Fraser C.M."/>
            <person name="Frutos R."/>
            <person name="Molina D.M."/>
            <person name="Krause P.J."/>
            <person name="Ben Mamoun C."/>
        </authorList>
    </citation>
    <scope>NUCLEOTIDE SEQUENCE [LARGE SCALE GENOMIC DNA]</scope>
    <source>
        <strain evidence="1 2">RI</strain>
    </source>
</reference>
<dbReference type="RefSeq" id="XP_012648510.1">
    <property type="nucleotide sequence ID" value="XM_012793056.1"/>
</dbReference>
<gene>
    <name evidence="1" type="ORF">BMR1_02g03755</name>
</gene>
<dbReference type="VEuPathDB" id="PiroplasmaDB:BMR1_02g03755"/>
<sequence>MTCNVSQQLELLRQQRSRVSINRYHFKELQSLIPNCWANVKQFDIQFDKCSQLFETPNEVSFNSSSHKSDEIHDTTLPTNIDFMDQQQLAQLDNLVTLFLDLSLPYNMKKDVQTLVWYLIFSYQASIRYSTNLLLYILPRHLSSFYLDLIPHLSFSKDSTFRAYKTSINPSREYITSVTIKHFNNYQQLSLLARRLCIEMDRDEQNSELMAFYNSIQIELFNQPGGIRDNQLRYFVVNAMEALKFPKKRNYYNTYLCGISALFFKINLSIEIQNDIIHSLVKPAFDGAGNAANCSNLKEIILLISTSLKHQNKIGKLPIKWINLIATNHEYQRELFVCLGELIEAEIEPFRFCELITTTILDETQYDDSMIGQYVQVLLNLISHLNQCNSNSTNQLASSIVLTILNKLENICTIVNENLCIQIDGRLDFFALYKYQLSLLYKLLKNISNTFPRLYSILIRSPINANEHFMNFLKMATTEPNEVDPALELDSSIQYISNIAIFEHDIALNIVKLSLERFQHWSQSNTENDKLSLLASKLVSLLPNYRSQILNNTNLWQFVSRMQCKGDFLPIIYQLIRDIMCEVDNSIIECLCDGLVRVDKDQLFTNDYTFLEYCLNNLESSKDLFTCIDIITQIGGDYPGLSHVLGPISFFLTKLAQNNNLNGRLKTYITSSCLTLNSINCCYNWAEMSTQYIADVISPPDSDASRPILSIHILMEYLDYLCADSCVNNAGKIITVMTALIQSLDKAMELAKISSTKHVDKIPLISTLANSFHSFSIQLLALTKPHASRNSLTEFQDWVIYNILVIGCTNDILYRALCKSIQTSHNTTVYSLNLINCRLKLGLVSQTVYKGSNDSVNLSICNCYQGLEGESFASDLAEFLGEKSCDTSDLEGLEGKNIIQCINCPGFRLRRSDVSSVKLYKRLLKFLNMTKKDSSTAMLILLIYLAPLIIKHEYIEPTIGFIRSVIENKCNFDIVSTMKSFVSDGFLVSDPLKCNFNIPKSDINNFVSDFLSDKSDTSIFANFLVMLKTLLSKYQKVAQSVIFLSHFLPINILRHSKPLYTMIGLNKFTYTSTFQLFCDIGNSSNRIDARGMGIMLNVLRIITFVTNEKVRDKKFSNNYVRSIILPLSSVNSTNDGVNEFWREMAKKLLIYSLHLALKLNMLQYLDDQLLGEIILLLGENVYLSGIFQQESLAINMSKTFKYLLNLIKDDGRRSYQVANVLVIMSDHLPSAKLLPDIIAKIELHTGDLKVALFLSACKIAGKYLDHTPSVGIQLIKMGIDGWWGDSHKYCTETSITFINLCRGFAKVCPEVSSLILDEMKKLSNPVFEGLNALISHLIKTALVGLTGVDTYKNASGSRRLETTKTAAIVWNNYSTGILLSTGSEFAPIDYYIYSAEILRSGRIDRKFYESLVDLDKVKVILSMSSMLNSGITTELQPKLEILAELVSMESESGVLQITTAVQSEKDTHEYKKIRLIGDILHNLLTLLTKCEYPSIKRSVKLLFSKTHLLLNTPHLILAILDYPYYYSPNEQITVTSSQEDIPVLMELFKLLTNIFNRDIVNGVISDSLKGLEVSILYYKIACILSKLYKFNPHVILKSFIFLVRVKCSDSKVLRTIVYPLVSTENETTQNLPKQDIYLLCKLVNLSTSIPNVEAVLGELGLGMIKALIIFNKSFTASEKNVLVDVMICTTIATLSAFVKITSDVSDDLFYLSLGTEQVAIRTKILISLAKSLSFPHLTKLICDSYVKFSCDTVDNCICGFNLMEFYVQHFQGEITVQNRKITQMIIKLITKCSQFETIANYPNIDSITLADYINKVEENDDTFSRFHFHMGKLLTSWFGKTTLFEMTSFLQTFRSICNAKSPQAVRYHHLYLYLVGNILCQFKHVPKVDTMLLPTVLPIVNVSFASISLDVLQNCDIQKNLYFTNVTLSLTILAAMKEYIISVQLMSDLVESLALSICAIEAVYTGCNAWDDDRTISNGKRKREKEEKLDKYPGKYICLWQKIIETILVAVLSDDNYEIACKGLVKQLSLGSTFFKKTLLSSLFNIWSKIDTRDDCYDAYLVDRLGSSGRELTVIVKDLEFDGDYQVASLAKRLGKRLESFCYRCNQIEIDE</sequence>
<protein>
    <submittedName>
        <fullName evidence="1">Uncharacterized protein</fullName>
    </submittedName>
</protein>
<evidence type="ECO:0000313" key="1">
    <source>
        <dbReference type="EMBL" id="CCF73901.1"/>
    </source>
</evidence>
<accession>I7IGI1</accession>
<reference evidence="1 2" key="1">
    <citation type="journal article" date="2012" name="Nucleic Acids Res.">
        <title>Sequencing of the smallest Apicomplexan genome from the human pathogen Babesia microti.</title>
        <authorList>
            <person name="Cornillot E."/>
            <person name="Hadj-Kaddour K."/>
            <person name="Dassouli A."/>
            <person name="Noel B."/>
            <person name="Ranwez V."/>
            <person name="Vacherie B."/>
            <person name="Augagneur Y."/>
            <person name="Bres V."/>
            <person name="Duclos A."/>
            <person name="Randazzo S."/>
            <person name="Carcy B."/>
            <person name="Debierre-Grockiego F."/>
            <person name="Delbecq S."/>
            <person name="Moubri-Menage K."/>
            <person name="Shams-Eldin H."/>
            <person name="Usmani-Brown S."/>
            <person name="Bringaud F."/>
            <person name="Wincker P."/>
            <person name="Vivares C.P."/>
            <person name="Schwarz R.T."/>
            <person name="Schetters T.P."/>
            <person name="Krause P.J."/>
            <person name="Gorenflot A."/>
            <person name="Berry V."/>
            <person name="Barbe V."/>
            <person name="Ben Mamoun C."/>
        </authorList>
    </citation>
    <scope>NUCLEOTIDE SEQUENCE [LARGE SCALE GENOMIC DNA]</scope>
    <source>
        <strain evidence="1 2">RI</strain>
    </source>
</reference>
<name>I7IGI1_BABMR</name>
<proteinExistence type="predicted"/>
<organism evidence="1 2">
    <name type="scientific">Babesia microti (strain RI)</name>
    <dbReference type="NCBI Taxonomy" id="1133968"/>
    <lineage>
        <taxon>Eukaryota</taxon>
        <taxon>Sar</taxon>
        <taxon>Alveolata</taxon>
        <taxon>Apicomplexa</taxon>
        <taxon>Aconoidasida</taxon>
        <taxon>Piroplasmida</taxon>
        <taxon>Babesiidae</taxon>
        <taxon>Babesia</taxon>
    </lineage>
</organism>
<evidence type="ECO:0000313" key="2">
    <source>
        <dbReference type="Proteomes" id="UP000002899"/>
    </source>
</evidence>